<dbReference type="GO" id="GO:0003824">
    <property type="term" value="F:catalytic activity"/>
    <property type="evidence" value="ECO:0007669"/>
    <property type="project" value="InterPro"/>
</dbReference>
<feature type="repeat" description="ANK" evidence="3">
    <location>
        <begin position="937"/>
        <end position="966"/>
    </location>
</feature>
<protein>
    <submittedName>
        <fullName evidence="7">Multiple ankyrin repeats single kh domain</fullName>
    </submittedName>
</protein>
<keyword evidence="4" id="KW-0175">Coiled coil</keyword>
<feature type="repeat" description="ANK" evidence="3">
    <location>
        <begin position="1350"/>
        <end position="1382"/>
    </location>
</feature>
<evidence type="ECO:0000313" key="7">
    <source>
        <dbReference type="EMBL" id="KAF4439269.1"/>
    </source>
</evidence>
<name>A0A8H4JYG1_9HYPO</name>
<dbReference type="PANTHER" id="PTHR24173:SF74">
    <property type="entry name" value="ANKYRIN REPEAT DOMAIN-CONTAINING PROTEIN 16"/>
    <property type="match status" value="1"/>
</dbReference>
<dbReference type="InterPro" id="IPR036770">
    <property type="entry name" value="Ankyrin_rpt-contain_sf"/>
</dbReference>
<dbReference type="OrthoDB" id="194358at2759"/>
<evidence type="ECO:0000256" key="3">
    <source>
        <dbReference type="PROSITE-ProRule" id="PRU00023"/>
    </source>
</evidence>
<dbReference type="Pfam" id="PF12796">
    <property type="entry name" value="Ank_2"/>
    <property type="match status" value="5"/>
</dbReference>
<evidence type="ECO:0000256" key="1">
    <source>
        <dbReference type="ARBA" id="ARBA00022737"/>
    </source>
</evidence>
<feature type="coiled-coil region" evidence="4">
    <location>
        <begin position="335"/>
        <end position="362"/>
    </location>
</feature>
<dbReference type="EMBL" id="JAADJF010000094">
    <property type="protein sequence ID" value="KAF4439269.1"/>
    <property type="molecule type" value="Genomic_DNA"/>
</dbReference>
<feature type="region of interest" description="Disordered" evidence="5">
    <location>
        <begin position="184"/>
        <end position="208"/>
    </location>
</feature>
<evidence type="ECO:0000259" key="6">
    <source>
        <dbReference type="Pfam" id="PF24883"/>
    </source>
</evidence>
<dbReference type="InterPro" id="IPR056884">
    <property type="entry name" value="NPHP3-like_N"/>
</dbReference>
<feature type="repeat" description="ANK" evidence="3">
    <location>
        <begin position="1514"/>
        <end position="1551"/>
    </location>
</feature>
<dbReference type="PROSITE" id="PS50088">
    <property type="entry name" value="ANK_REPEAT"/>
    <property type="match status" value="7"/>
</dbReference>
<dbReference type="InterPro" id="IPR027417">
    <property type="entry name" value="P-loop_NTPase"/>
</dbReference>
<accession>A0A8H4JYG1</accession>
<dbReference type="Gene3D" id="3.40.50.300">
    <property type="entry name" value="P-loop containing nucleotide triphosphate hydrolases"/>
    <property type="match status" value="1"/>
</dbReference>
<proteinExistence type="predicted"/>
<dbReference type="PROSITE" id="PS50297">
    <property type="entry name" value="ANK_REP_REGION"/>
    <property type="match status" value="5"/>
</dbReference>
<evidence type="ECO:0000313" key="8">
    <source>
        <dbReference type="Proteomes" id="UP000536711"/>
    </source>
</evidence>
<organism evidence="7 8">
    <name type="scientific">Fusarium acutatum</name>
    <dbReference type="NCBI Taxonomy" id="78861"/>
    <lineage>
        <taxon>Eukaryota</taxon>
        <taxon>Fungi</taxon>
        <taxon>Dikarya</taxon>
        <taxon>Ascomycota</taxon>
        <taxon>Pezizomycotina</taxon>
        <taxon>Sordariomycetes</taxon>
        <taxon>Hypocreomycetidae</taxon>
        <taxon>Hypocreales</taxon>
        <taxon>Nectriaceae</taxon>
        <taxon>Fusarium</taxon>
        <taxon>Fusarium fujikuroi species complex</taxon>
    </lineage>
</organism>
<feature type="repeat" description="ANK" evidence="3">
    <location>
        <begin position="1225"/>
        <end position="1257"/>
    </location>
</feature>
<dbReference type="Gene3D" id="3.40.50.1580">
    <property type="entry name" value="Nucleoside phosphorylase domain"/>
    <property type="match status" value="1"/>
</dbReference>
<comment type="caution">
    <text evidence="7">The sequence shown here is derived from an EMBL/GenBank/DDBJ whole genome shotgun (WGS) entry which is preliminary data.</text>
</comment>
<dbReference type="SMART" id="SM00248">
    <property type="entry name" value="ANK"/>
    <property type="match status" value="14"/>
</dbReference>
<keyword evidence="8" id="KW-1185">Reference proteome</keyword>
<dbReference type="InterPro" id="IPR035994">
    <property type="entry name" value="Nucleoside_phosphorylase_sf"/>
</dbReference>
<dbReference type="Proteomes" id="UP000536711">
    <property type="component" value="Unassembled WGS sequence"/>
</dbReference>
<dbReference type="SUPFAM" id="SSF53167">
    <property type="entry name" value="Purine and uridine phosphorylases"/>
    <property type="match status" value="1"/>
</dbReference>
<dbReference type="GO" id="GO:0009116">
    <property type="term" value="P:nucleoside metabolic process"/>
    <property type="evidence" value="ECO:0007669"/>
    <property type="project" value="InterPro"/>
</dbReference>
<dbReference type="InterPro" id="IPR002110">
    <property type="entry name" value="Ankyrin_rpt"/>
</dbReference>
<dbReference type="SUPFAM" id="SSF52540">
    <property type="entry name" value="P-loop containing nucleoside triphosphate hydrolases"/>
    <property type="match status" value="1"/>
</dbReference>
<dbReference type="SUPFAM" id="SSF48403">
    <property type="entry name" value="Ankyrin repeat"/>
    <property type="match status" value="3"/>
</dbReference>
<sequence>MADPSTFTVGWICALTKELVAAKSFFDEEYEATLDSQAPGDNNSYSFGRMGKHDVVVASLPRAEYGVAPAASVARDMLRTFPNIRVGLMIGIGGGAPSPPHDIRLGDVVVSVPSGAKGGVLHHARGKTLQQQEFQLTGSLNQPPQFLLTAVGTLEADYEGQGHELNERIEEALSKRPRLKKRYARPSAETDRLYESSHIHRESPTSAACKDNCDEKKLITREARGEDDDDPMIHYGLIASSDKLMKDATIRDKLAMEEGVLCFEMEAAGLMNHFSCLIIRGICDYADSHKNKQWQGFAAMTAAAYAKELLQKILPTNIQDQKPLAKLLGGIKENLENITTSVEETNDTVNTLQADSRRVEIERWLKPPRVSTNVEKAKMRRHDGSGQWFIEGSAFQEFKAGSRQHLWLHGLAGCGKTVLSSRILDNLRDTSDTITLAHYFDFNDVKKQSLGDLLRSLAFQLYRRGGDAISSHLDQLFTSCEGDSKNLDDLELESCVSSMFKATGQVFILIDAVDECTSRKSFLPWIGRTKSASVRFILTARPEDDIRSNLSRFFGEENCLNLDKISIDGDIKSYVLAALETDPSFTEKGLSEELRAEICKKIGEGADGMFRWAVCQMDSIAECMNPNDVRKCLATLPRGLAETYDRILKRIHPDQKSESIRLLQFLVHFGRPIHLKQAVDIIATKMEHGQSRLRFDVGNRAFNPFSIVRYCPSIITVVKANHKRHTGEVHITHFSVKEYLLESDDFHPQKSAAAITQTLLAYLADIDGPSYRMPLDFPLAKYAAFYWIPSAIVAGLEKNTVGMTVEFLSNPEMLIRWHRIWHYPHNITFKHSGDFFGTTWSEAYGNWDFMPCLPPTSSLEQACANGLTEAASCLMQSPDSKVGRKEIERCLFITLAPLTGVLEFRPSMTCFKKTFKLLLETGAGINDQGWWSNILSTALHHAFSHGSVYVVRQLIQAGADVECLVKRFGIGAIAEAHDAAWNSEVFDIDHYEGQFHIGHFEVAKLLSEWPHDEAWWKVLLEWAAQFDDLDTVRALLSNKPGAYSTHGALCIACKHGHEDVVHFLLSEGTGFEYHDDIAINPETKRKFKLNCLECACEFGHTQTVRSILDHGFDMAKMLNLVELLGCILSKGNPSLMQIVFNAAIINPNTDIRVKSILVAALDSDNRQAVEDTRERLCKRFREHLERVHPEDCLDDLHAILLGGQRGALQLLLRRGADFSIGASSEPLLPMFIAAVNGHVDVVKQLIDNGADFNLCNDLLVPVVEGGHEKVLDILLDHGFDLNQRFEYTEKASFMFDRDFYFSPELISKPVQGLKRIAISMAVLSAFKQKDERRIQMLLDRKVDFNGIDTAGNTALHYASKRRFRQTVKQLLKLGANIHAVNDYGQTPLHFASLEVAQVLLQAGANINAKDNRGCTLFHVASKDGAIDMLNFLVSHGADVAARTSDGSNALHVAMGIVNANKRVVELLLDKGVNVMGIDDGQSTPLHTLCSKRGDISCATTLLRNGADINAQNGTGRTPLHNLISVTGPRCYSPNRILLLLKYGADVNIQDEQGCTALHYAQKSWEVEPILDYGAYTNVQDTNGETPLFGASLTYESATLLLERGADFNIPNNEGDTILHRGGQHDLEFLRMLLNRGADINALNNEGNSPLASALASAGHERSWVLELIAWGAKDIRGGQEQEIFLCEQD</sequence>
<dbReference type="Pfam" id="PF00023">
    <property type="entry name" value="Ank"/>
    <property type="match status" value="1"/>
</dbReference>
<evidence type="ECO:0000256" key="5">
    <source>
        <dbReference type="SAM" id="MobiDB-lite"/>
    </source>
</evidence>
<keyword evidence="1" id="KW-0677">Repeat</keyword>
<dbReference type="Pfam" id="PF24883">
    <property type="entry name" value="NPHP3_N"/>
    <property type="match status" value="1"/>
</dbReference>
<evidence type="ECO:0000256" key="4">
    <source>
        <dbReference type="SAM" id="Coils"/>
    </source>
</evidence>
<keyword evidence="2 3" id="KW-0040">ANK repeat</keyword>
<dbReference type="Gene3D" id="1.25.40.20">
    <property type="entry name" value="Ankyrin repeat-containing domain"/>
    <property type="match status" value="5"/>
</dbReference>
<feature type="domain" description="Nephrocystin 3-like N-terminal" evidence="6">
    <location>
        <begin position="384"/>
        <end position="541"/>
    </location>
</feature>
<evidence type="ECO:0000256" key="2">
    <source>
        <dbReference type="ARBA" id="ARBA00023043"/>
    </source>
</evidence>
<feature type="repeat" description="ANK" evidence="3">
    <location>
        <begin position="1412"/>
        <end position="1444"/>
    </location>
</feature>
<feature type="compositionally biased region" description="Basic and acidic residues" evidence="5">
    <location>
        <begin position="188"/>
        <end position="203"/>
    </location>
</feature>
<feature type="repeat" description="ANK" evidence="3">
    <location>
        <begin position="1445"/>
        <end position="1479"/>
    </location>
</feature>
<gene>
    <name evidence="7" type="ORF">FACUT_4206</name>
</gene>
<reference evidence="7 8" key="1">
    <citation type="submission" date="2020-01" db="EMBL/GenBank/DDBJ databases">
        <title>Identification and distribution of gene clusters putatively required for synthesis of sphingolipid metabolism inhibitors in phylogenetically diverse species of the filamentous fungus Fusarium.</title>
        <authorList>
            <person name="Kim H.-S."/>
            <person name="Busman M."/>
            <person name="Brown D.W."/>
            <person name="Divon H."/>
            <person name="Uhlig S."/>
            <person name="Proctor R.H."/>
        </authorList>
    </citation>
    <scope>NUCLEOTIDE SEQUENCE [LARGE SCALE GENOMIC DNA]</scope>
    <source>
        <strain evidence="7 8">NRRL 13308</strain>
    </source>
</reference>
<dbReference type="PANTHER" id="PTHR24173">
    <property type="entry name" value="ANKYRIN REPEAT CONTAINING"/>
    <property type="match status" value="1"/>
</dbReference>
<feature type="repeat" description="ANK" evidence="3">
    <location>
        <begin position="1383"/>
        <end position="1411"/>
    </location>
</feature>